<dbReference type="Gene3D" id="2.30.40.10">
    <property type="entry name" value="Urease, subunit C, domain 1"/>
    <property type="match status" value="1"/>
</dbReference>
<dbReference type="Pfam" id="PF01979">
    <property type="entry name" value="Amidohydro_1"/>
    <property type="match status" value="1"/>
</dbReference>
<name>A0ABS5KJC4_9ACTN</name>
<dbReference type="Gene3D" id="3.20.20.140">
    <property type="entry name" value="Metal-dependent hydrolases"/>
    <property type="match status" value="1"/>
</dbReference>
<dbReference type="InterPro" id="IPR006680">
    <property type="entry name" value="Amidohydro-rel"/>
</dbReference>
<dbReference type="PANTHER" id="PTHR43135">
    <property type="entry name" value="ALPHA-D-RIBOSE 1-METHYLPHOSPHONATE 5-TRIPHOSPHATE DIPHOSPHATASE"/>
    <property type="match status" value="1"/>
</dbReference>
<dbReference type="SUPFAM" id="SSF51556">
    <property type="entry name" value="Metallo-dependent hydrolases"/>
    <property type="match status" value="1"/>
</dbReference>
<dbReference type="InterPro" id="IPR032466">
    <property type="entry name" value="Metal_Hydrolase"/>
</dbReference>
<organism evidence="2 3">
    <name type="scientific">Catenulispora pinistramenti</name>
    <dbReference type="NCBI Taxonomy" id="2705254"/>
    <lineage>
        <taxon>Bacteria</taxon>
        <taxon>Bacillati</taxon>
        <taxon>Actinomycetota</taxon>
        <taxon>Actinomycetes</taxon>
        <taxon>Catenulisporales</taxon>
        <taxon>Catenulisporaceae</taxon>
        <taxon>Catenulispora</taxon>
    </lineage>
</organism>
<accession>A0ABS5KJC4</accession>
<comment type="caution">
    <text evidence="2">The sequence shown here is derived from an EMBL/GenBank/DDBJ whole genome shotgun (WGS) entry which is preliminary data.</text>
</comment>
<reference evidence="2 3" key="1">
    <citation type="submission" date="2020-02" db="EMBL/GenBank/DDBJ databases">
        <title>Acidophilic actinobacteria isolated from forest soil.</title>
        <authorList>
            <person name="Golinska P."/>
        </authorList>
    </citation>
    <scope>NUCLEOTIDE SEQUENCE [LARGE SCALE GENOMIC DNA]</scope>
    <source>
        <strain evidence="2 3">NL8</strain>
    </source>
</reference>
<evidence type="ECO:0000313" key="2">
    <source>
        <dbReference type="EMBL" id="MBS2546398.1"/>
    </source>
</evidence>
<dbReference type="CDD" id="cd01299">
    <property type="entry name" value="Met_dep_hydrolase_A"/>
    <property type="match status" value="1"/>
</dbReference>
<proteinExistence type="predicted"/>
<protein>
    <submittedName>
        <fullName evidence="2">Amidohydrolase family protein</fullName>
    </submittedName>
</protein>
<feature type="domain" description="Amidohydrolase-related" evidence="1">
    <location>
        <begin position="59"/>
        <end position="417"/>
    </location>
</feature>
<dbReference type="InterPro" id="IPR051781">
    <property type="entry name" value="Metallo-dep_Hydrolase"/>
</dbReference>
<evidence type="ECO:0000259" key="1">
    <source>
        <dbReference type="Pfam" id="PF01979"/>
    </source>
</evidence>
<evidence type="ECO:0000313" key="3">
    <source>
        <dbReference type="Proteomes" id="UP000730482"/>
    </source>
</evidence>
<dbReference type="InterPro" id="IPR011059">
    <property type="entry name" value="Metal-dep_hydrolase_composite"/>
</dbReference>
<sequence length="425" mass="45833">MADRQQTSPPVLVKNVRVFDGVSDKLSKPRSVYMADRKIAEEPRTAVTGTVVIDGGGRVLMPGLSDAHCHLFLVGSTVAELMTAPTGLPYYHAVAQAEQMLMRGFTTIRDTGGDVGALKQVIDAGLFPGPRIYPSQAMISQTSGHGDFSSIYDSATTFGGPRPRAEQLGIMRVADGRSQVLAAVREQLKKGASQIKVMAGGGVSSDYDPLETLQYTEDEMQAAVQAAADYGTYVLVHVFNVDGIRRAIAAGVKSIEHAMLADEDTIKLMAEKDVWFSAQPLEESDHHFATANSRKKNDDVCAGVEQTLAWARKHGAKVAFGTDMLFDPAKAPMQSELFTRLVTKFGFTPIQALKIGTSGNAELFRMSGSRDPYKEAPLGVIQTGAWADVLLVDGDPTRDIGLLAEPEKNLAVIIKNGRIHKNQLS</sequence>
<dbReference type="InterPro" id="IPR057744">
    <property type="entry name" value="OTAase-like"/>
</dbReference>
<dbReference type="EMBL" id="JAAFYZ010000013">
    <property type="protein sequence ID" value="MBS2546398.1"/>
    <property type="molecule type" value="Genomic_DNA"/>
</dbReference>
<gene>
    <name evidence="2" type="ORF">KGQ19_05915</name>
</gene>
<keyword evidence="3" id="KW-1185">Reference proteome</keyword>
<dbReference type="PANTHER" id="PTHR43135:SF3">
    <property type="entry name" value="ALPHA-D-RIBOSE 1-METHYLPHOSPHONATE 5-TRIPHOSPHATE DIPHOSPHATASE"/>
    <property type="match status" value="1"/>
</dbReference>
<dbReference type="RefSeq" id="WP_212008047.1">
    <property type="nucleotide sequence ID" value="NZ_JAAFYZ010000013.1"/>
</dbReference>
<dbReference type="SUPFAM" id="SSF51338">
    <property type="entry name" value="Composite domain of metallo-dependent hydrolases"/>
    <property type="match status" value="2"/>
</dbReference>
<dbReference type="Proteomes" id="UP000730482">
    <property type="component" value="Unassembled WGS sequence"/>
</dbReference>